<dbReference type="PANTHER" id="PTHR11731:SF193">
    <property type="entry name" value="DIPEPTIDYL PEPTIDASE 9"/>
    <property type="match status" value="1"/>
</dbReference>
<sequence length="713" mass="78683">MHIRVFCLWVLCLPGLAQTQRKQPQPFTIDNVLSAPYSSNLTGAGSWVAWLVTEKGVRNVWTATFPNPKPRQLTRQRTDDGQDIGDLTLSPDGRWLAYVRGGGKNKEGLSPNPTSSAAPAEQAIYVLSTDGLTQPIRVGVGSRPVWSPEGGRLLFGHGGQLYLATLGGLANAKARREPTRLFAAGGSQSDYSFSPDGQRILFTSYRGYHNLIGIYSLGNQQISWMAAGVDRDQFPVWSPDGKQVAFERVPGGRHGELENIQGGQPFAIWVADVQTGVGREIWHSPTDDGGFAQYYPAAPLRWTRKNRLLFFSEHTGWMHVFSADPARPNEPVDLMPGAFEVEETFVPADGQYLYYASNESDSDRRHLWRVDIETARREQLTSGKGIDTDPVLAGQTLVYRTASWNEPTGLAYRTLTSDKVTALFPAKWPASFPKAALTEPQAVTFAAADGLVVHGQLFLPPVTAVTPKRHPALLFFHGGPMRQMLLGWHYRGAYYANAYALNQYLAQRGYVVLAVNYRAGIGYGRAFRRAEKQGPRGASEYQDVLAGASFLQNHAAVDPKRLGLWGGSYGGYLTALGLARNSDLFACGIDLHGVHDWSWRGNMFSPGGDWGIGEAESKEALASSPNADLSAWRSPCLFIHGDDDRNVAFAETVDLVQKLRSQHVPTDVLILPDEVHGFLLHKNWLLVYGAMDRFLRDYLPVSGLLDENPPRMR</sequence>
<dbReference type="GO" id="GO:0008236">
    <property type="term" value="F:serine-type peptidase activity"/>
    <property type="evidence" value="ECO:0007669"/>
    <property type="project" value="InterPro"/>
</dbReference>
<dbReference type="Gene3D" id="3.40.50.1820">
    <property type="entry name" value="alpha/beta hydrolase"/>
    <property type="match status" value="1"/>
</dbReference>
<accession>A0A939GL92</accession>
<dbReference type="Pfam" id="PF00930">
    <property type="entry name" value="DPPIV_N"/>
    <property type="match status" value="1"/>
</dbReference>
<dbReference type="InterPro" id="IPR001375">
    <property type="entry name" value="Peptidase_S9_cat"/>
</dbReference>
<protein>
    <submittedName>
        <fullName evidence="3">S9 family peptidase</fullName>
    </submittedName>
</protein>
<dbReference type="InterPro" id="IPR011042">
    <property type="entry name" value="6-blade_b-propeller_TolB-like"/>
</dbReference>
<dbReference type="InterPro" id="IPR029058">
    <property type="entry name" value="AB_hydrolase_fold"/>
</dbReference>
<dbReference type="Pfam" id="PF00326">
    <property type="entry name" value="Peptidase_S9"/>
    <property type="match status" value="1"/>
</dbReference>
<organism evidence="3 4">
    <name type="scientific">Fibrella rubiginis</name>
    <dbReference type="NCBI Taxonomy" id="2817060"/>
    <lineage>
        <taxon>Bacteria</taxon>
        <taxon>Pseudomonadati</taxon>
        <taxon>Bacteroidota</taxon>
        <taxon>Cytophagia</taxon>
        <taxon>Cytophagales</taxon>
        <taxon>Spirosomataceae</taxon>
        <taxon>Fibrella</taxon>
    </lineage>
</organism>
<reference evidence="3" key="1">
    <citation type="submission" date="2021-03" db="EMBL/GenBank/DDBJ databases">
        <title>Fibrella sp. HMF5335 genome sequencing and assembly.</title>
        <authorList>
            <person name="Kang H."/>
            <person name="Kim H."/>
            <person name="Bae S."/>
            <person name="Joh K."/>
        </authorList>
    </citation>
    <scope>NUCLEOTIDE SEQUENCE</scope>
    <source>
        <strain evidence="3">HMF5335</strain>
    </source>
</reference>
<evidence type="ECO:0000313" key="4">
    <source>
        <dbReference type="Proteomes" id="UP000664034"/>
    </source>
</evidence>
<evidence type="ECO:0000259" key="2">
    <source>
        <dbReference type="Pfam" id="PF00930"/>
    </source>
</evidence>
<dbReference type="GO" id="GO:0008239">
    <property type="term" value="F:dipeptidyl-peptidase activity"/>
    <property type="evidence" value="ECO:0007669"/>
    <property type="project" value="TreeGrafter"/>
</dbReference>
<dbReference type="Proteomes" id="UP000664034">
    <property type="component" value="Unassembled WGS sequence"/>
</dbReference>
<comment type="caution">
    <text evidence="3">The sequence shown here is derived from an EMBL/GenBank/DDBJ whole genome shotgun (WGS) entry which is preliminary data.</text>
</comment>
<evidence type="ECO:0000259" key="1">
    <source>
        <dbReference type="Pfam" id="PF00326"/>
    </source>
</evidence>
<proteinExistence type="predicted"/>
<dbReference type="SUPFAM" id="SSF82171">
    <property type="entry name" value="DPP6 N-terminal domain-like"/>
    <property type="match status" value="1"/>
</dbReference>
<name>A0A939GL92_9BACT</name>
<keyword evidence="4" id="KW-1185">Reference proteome</keyword>
<dbReference type="Pfam" id="PF07676">
    <property type="entry name" value="PD40"/>
    <property type="match status" value="3"/>
</dbReference>
<dbReference type="Gene3D" id="2.120.10.30">
    <property type="entry name" value="TolB, C-terminal domain"/>
    <property type="match status" value="2"/>
</dbReference>
<dbReference type="PANTHER" id="PTHR11731">
    <property type="entry name" value="PROTEASE FAMILY S9B,C DIPEPTIDYL-PEPTIDASE IV-RELATED"/>
    <property type="match status" value="1"/>
</dbReference>
<dbReference type="InterPro" id="IPR050278">
    <property type="entry name" value="Serine_Prot_S9B/DPPIV"/>
</dbReference>
<dbReference type="GO" id="GO:0006508">
    <property type="term" value="P:proteolysis"/>
    <property type="evidence" value="ECO:0007669"/>
    <property type="project" value="InterPro"/>
</dbReference>
<feature type="domain" description="Dipeptidylpeptidase IV N-terminal" evidence="2">
    <location>
        <begin position="298"/>
        <end position="385"/>
    </location>
</feature>
<dbReference type="AlphaFoldDB" id="A0A939GL92"/>
<dbReference type="SUPFAM" id="SSF53474">
    <property type="entry name" value="alpha/beta-Hydrolases"/>
    <property type="match status" value="1"/>
</dbReference>
<evidence type="ECO:0000313" key="3">
    <source>
        <dbReference type="EMBL" id="MBO0938880.1"/>
    </source>
</evidence>
<dbReference type="EMBL" id="JAFMYV010000011">
    <property type="protein sequence ID" value="MBO0938880.1"/>
    <property type="molecule type" value="Genomic_DNA"/>
</dbReference>
<gene>
    <name evidence="3" type="ORF">J2I47_20170</name>
</gene>
<dbReference type="InterPro" id="IPR002469">
    <property type="entry name" value="Peptidase_S9B_N"/>
</dbReference>
<feature type="domain" description="Peptidase S9 prolyl oligopeptidase catalytic" evidence="1">
    <location>
        <begin position="503"/>
        <end position="699"/>
    </location>
</feature>
<dbReference type="RefSeq" id="WP_207366414.1">
    <property type="nucleotide sequence ID" value="NZ_JAFMYV010000011.1"/>
</dbReference>
<dbReference type="InterPro" id="IPR011659">
    <property type="entry name" value="WD40"/>
</dbReference>